<feature type="non-terminal residue" evidence="1">
    <location>
        <position position="1"/>
    </location>
</feature>
<organism evidence="1">
    <name type="scientific">marine metagenome</name>
    <dbReference type="NCBI Taxonomy" id="408172"/>
    <lineage>
        <taxon>unclassified sequences</taxon>
        <taxon>metagenomes</taxon>
        <taxon>ecological metagenomes</taxon>
    </lineage>
</organism>
<dbReference type="EMBL" id="UINC01005068">
    <property type="protein sequence ID" value="SVA18854.1"/>
    <property type="molecule type" value="Genomic_DNA"/>
</dbReference>
<sequence>VNGKYWVDASHAGSEQRIFEVVDHLIQKESQ</sequence>
<reference evidence="1" key="1">
    <citation type="submission" date="2018-05" db="EMBL/GenBank/DDBJ databases">
        <authorList>
            <person name="Lanie J.A."/>
            <person name="Ng W.-L."/>
            <person name="Kazmierczak K.M."/>
            <person name="Andrzejewski T.M."/>
            <person name="Davidsen T.M."/>
            <person name="Wayne K.J."/>
            <person name="Tettelin H."/>
            <person name="Glass J.I."/>
            <person name="Rusch D."/>
            <person name="Podicherti R."/>
            <person name="Tsui H.-C.T."/>
            <person name="Winkler M.E."/>
        </authorList>
    </citation>
    <scope>NUCLEOTIDE SEQUENCE</scope>
</reference>
<gene>
    <name evidence="1" type="ORF">METZ01_LOCUS71708</name>
</gene>
<name>A0A381TSN0_9ZZZZ</name>
<evidence type="ECO:0000313" key="1">
    <source>
        <dbReference type="EMBL" id="SVA18854.1"/>
    </source>
</evidence>
<protein>
    <submittedName>
        <fullName evidence="1">Uncharacterized protein</fullName>
    </submittedName>
</protein>
<dbReference type="AlphaFoldDB" id="A0A381TSN0"/>
<proteinExistence type="predicted"/>
<accession>A0A381TSN0</accession>